<organism evidence="2">
    <name type="scientific">marine metagenome</name>
    <dbReference type="NCBI Taxonomy" id="408172"/>
    <lineage>
        <taxon>unclassified sequences</taxon>
        <taxon>metagenomes</taxon>
        <taxon>ecological metagenomes</taxon>
    </lineage>
</organism>
<feature type="transmembrane region" description="Helical" evidence="1">
    <location>
        <begin position="6"/>
        <end position="31"/>
    </location>
</feature>
<feature type="transmembrane region" description="Helical" evidence="1">
    <location>
        <begin position="77"/>
        <end position="98"/>
    </location>
</feature>
<keyword evidence="1" id="KW-1133">Transmembrane helix</keyword>
<reference evidence="2" key="1">
    <citation type="submission" date="2018-05" db="EMBL/GenBank/DDBJ databases">
        <authorList>
            <person name="Lanie J.A."/>
            <person name="Ng W.-L."/>
            <person name="Kazmierczak K.M."/>
            <person name="Andrzejewski T.M."/>
            <person name="Davidsen T.M."/>
            <person name="Wayne K.J."/>
            <person name="Tettelin H."/>
            <person name="Glass J.I."/>
            <person name="Rusch D."/>
            <person name="Podicherti R."/>
            <person name="Tsui H.-C.T."/>
            <person name="Winkler M.E."/>
        </authorList>
    </citation>
    <scope>NUCLEOTIDE SEQUENCE</scope>
</reference>
<proteinExistence type="predicted"/>
<keyword evidence="1" id="KW-0812">Transmembrane</keyword>
<accession>A0A381T5S9</accession>
<protein>
    <recommendedName>
        <fullName evidence="3">DUF2062 domain-containing protein</fullName>
    </recommendedName>
</protein>
<gene>
    <name evidence="2" type="ORF">METZ01_LOCUS63953</name>
</gene>
<evidence type="ECO:0008006" key="3">
    <source>
        <dbReference type="Google" id="ProtNLM"/>
    </source>
</evidence>
<dbReference type="AlphaFoldDB" id="A0A381T5S9"/>
<evidence type="ECO:0000256" key="1">
    <source>
        <dbReference type="SAM" id="Phobius"/>
    </source>
</evidence>
<dbReference type="EMBL" id="UINC01004014">
    <property type="protein sequence ID" value="SVA11099.1"/>
    <property type="molecule type" value="Genomic_DNA"/>
</dbReference>
<keyword evidence="1" id="KW-0472">Membrane</keyword>
<name>A0A381T5S9_9ZZZZ</name>
<sequence length="102" mass="12060">MRAFLIGFAYFLIYTTPIGAGFLIWVFWIIFSTDHSILSLSTDIFLQENLSILRDLFFTYLWFFKPIYVFFWSFPAAILGTIKIIVNTWLGFWLLPVAKNMK</sequence>
<evidence type="ECO:0000313" key="2">
    <source>
        <dbReference type="EMBL" id="SVA11099.1"/>
    </source>
</evidence>